<dbReference type="SUPFAM" id="SSF55031">
    <property type="entry name" value="Bacterial exopeptidase dimerisation domain"/>
    <property type="match status" value="1"/>
</dbReference>
<organism evidence="2 3">
    <name type="scientific">Arthrobacter ramosus</name>
    <dbReference type="NCBI Taxonomy" id="1672"/>
    <lineage>
        <taxon>Bacteria</taxon>
        <taxon>Bacillati</taxon>
        <taxon>Actinomycetota</taxon>
        <taxon>Actinomycetes</taxon>
        <taxon>Micrococcales</taxon>
        <taxon>Micrococcaceae</taxon>
        <taxon>Arthrobacter</taxon>
    </lineage>
</organism>
<dbReference type="SUPFAM" id="SSF53187">
    <property type="entry name" value="Zn-dependent exopeptidases"/>
    <property type="match status" value="1"/>
</dbReference>
<name>A0ABV5Y2B1_ARTRM</name>
<evidence type="ECO:0000259" key="1">
    <source>
        <dbReference type="Pfam" id="PF07687"/>
    </source>
</evidence>
<dbReference type="Proteomes" id="UP001589702">
    <property type="component" value="Unassembled WGS sequence"/>
</dbReference>
<feature type="domain" description="Peptidase M20 dimerisation" evidence="1">
    <location>
        <begin position="188"/>
        <end position="282"/>
    </location>
</feature>
<proteinExistence type="predicted"/>
<dbReference type="EMBL" id="JBHMBC010000026">
    <property type="protein sequence ID" value="MFB9821117.1"/>
    <property type="molecule type" value="Genomic_DNA"/>
</dbReference>
<accession>A0ABV5Y2B1</accession>
<dbReference type="InterPro" id="IPR017439">
    <property type="entry name" value="Amidohydrolase"/>
</dbReference>
<evidence type="ECO:0000313" key="2">
    <source>
        <dbReference type="EMBL" id="MFB9821117.1"/>
    </source>
</evidence>
<dbReference type="Pfam" id="PF01546">
    <property type="entry name" value="Peptidase_M20"/>
    <property type="match status" value="1"/>
</dbReference>
<dbReference type="NCBIfam" id="TIGR01891">
    <property type="entry name" value="amidohydrolases"/>
    <property type="match status" value="1"/>
</dbReference>
<sequence length="413" mass="43286">MSGCEAVLAGLEAQLGWIRDTYIDLHRHPELSLEEHGTSMLLEEKLAAFGYAVTRIGGTGVVGILANGDGPTVLARADMDALPVTEATGLPYASAVDGVMHACGHDLHVAGLLGAAKLMADGRAAWSGTYIALFQPGEEIGAGSQAMVDDGLVAKVPRPDVAFAQHVMPIPAGRIATTAGPVLSAADSLKITVHGKGAHGSMPHMSVDPVVLASSIVIRLQSIVSRETKPGDFAVVTVGAFNAGATSNIIPDRATLLLNIRTYDTRVRASVLAAIERIVKGECSAAGSPQDPDFEYYEQFPLTSNDEAVTEKVRAAFSAHFGADSVRQALRQTASEDFSRIPDAFGVPYTFWLLGGVDPETYRAAVERGTVARDIPANHSPLFAPVIDPTLSIGVQTHVVSALSYLATEGATP</sequence>
<dbReference type="PANTHER" id="PTHR11014">
    <property type="entry name" value="PEPTIDASE M20 FAMILY MEMBER"/>
    <property type="match status" value="1"/>
</dbReference>
<reference evidence="2 3" key="1">
    <citation type="submission" date="2024-09" db="EMBL/GenBank/DDBJ databases">
        <authorList>
            <person name="Sun Q."/>
            <person name="Mori K."/>
        </authorList>
    </citation>
    <scope>NUCLEOTIDE SEQUENCE [LARGE SCALE GENOMIC DNA]</scope>
    <source>
        <strain evidence="2 3">JCM 1334</strain>
    </source>
</reference>
<keyword evidence="3" id="KW-1185">Reference proteome</keyword>
<dbReference type="PIRSF" id="PIRSF005962">
    <property type="entry name" value="Pept_M20D_amidohydro"/>
    <property type="match status" value="1"/>
</dbReference>
<gene>
    <name evidence="2" type="ORF">ACFFP1_16615</name>
</gene>
<dbReference type="Pfam" id="PF07687">
    <property type="entry name" value="M20_dimer"/>
    <property type="match status" value="1"/>
</dbReference>
<dbReference type="PANTHER" id="PTHR11014:SF63">
    <property type="entry name" value="METALLOPEPTIDASE, PUTATIVE (AFU_ORTHOLOGUE AFUA_6G09600)-RELATED"/>
    <property type="match status" value="1"/>
</dbReference>
<dbReference type="Gene3D" id="3.40.630.10">
    <property type="entry name" value="Zn peptidases"/>
    <property type="match status" value="1"/>
</dbReference>
<protein>
    <submittedName>
        <fullName evidence="2">Amidohydrolase</fullName>
    </submittedName>
</protein>
<dbReference type="InterPro" id="IPR036264">
    <property type="entry name" value="Bact_exopeptidase_dim_dom"/>
</dbReference>
<dbReference type="InterPro" id="IPR002933">
    <property type="entry name" value="Peptidase_M20"/>
</dbReference>
<evidence type="ECO:0000313" key="3">
    <source>
        <dbReference type="Proteomes" id="UP001589702"/>
    </source>
</evidence>
<comment type="caution">
    <text evidence="2">The sequence shown here is derived from an EMBL/GenBank/DDBJ whole genome shotgun (WGS) entry which is preliminary data.</text>
</comment>
<dbReference type="InterPro" id="IPR011650">
    <property type="entry name" value="Peptidase_M20_dimer"/>
</dbReference>
<dbReference type="Gene3D" id="3.30.70.360">
    <property type="match status" value="1"/>
</dbReference>
<dbReference type="RefSeq" id="WP_234751415.1">
    <property type="nucleotide sequence ID" value="NZ_BAAAWN010000001.1"/>
</dbReference>